<reference evidence="1 2" key="1">
    <citation type="submission" date="2018-06" db="EMBL/GenBank/DDBJ databases">
        <title>A transcriptomic atlas of mushroom development highlights an independent origin of complex multicellularity.</title>
        <authorList>
            <consortium name="DOE Joint Genome Institute"/>
            <person name="Krizsan K."/>
            <person name="Almasi E."/>
            <person name="Merenyi Z."/>
            <person name="Sahu N."/>
            <person name="Viragh M."/>
            <person name="Koszo T."/>
            <person name="Mondo S."/>
            <person name="Kiss B."/>
            <person name="Balint B."/>
            <person name="Kues U."/>
            <person name="Barry K."/>
            <person name="Hegedus J.C."/>
            <person name="Henrissat B."/>
            <person name="Johnson J."/>
            <person name="Lipzen A."/>
            <person name="Ohm R."/>
            <person name="Nagy I."/>
            <person name="Pangilinan J."/>
            <person name="Yan J."/>
            <person name="Xiong Y."/>
            <person name="Grigoriev I.V."/>
            <person name="Hibbett D.S."/>
            <person name="Nagy L.G."/>
        </authorList>
    </citation>
    <scope>NUCLEOTIDE SEQUENCE [LARGE SCALE GENOMIC DNA]</scope>
    <source>
        <strain evidence="1 2">SZMC22713</strain>
    </source>
</reference>
<dbReference type="VEuPathDB" id="FungiDB:BD410DRAFT_786944"/>
<organism evidence="1 2">
    <name type="scientific">Rickenella mellea</name>
    <dbReference type="NCBI Taxonomy" id="50990"/>
    <lineage>
        <taxon>Eukaryota</taxon>
        <taxon>Fungi</taxon>
        <taxon>Dikarya</taxon>
        <taxon>Basidiomycota</taxon>
        <taxon>Agaricomycotina</taxon>
        <taxon>Agaricomycetes</taxon>
        <taxon>Hymenochaetales</taxon>
        <taxon>Rickenellaceae</taxon>
        <taxon>Rickenella</taxon>
    </lineage>
</organism>
<gene>
    <name evidence="1" type="ORF">BD410DRAFT_786944</name>
</gene>
<keyword evidence="2" id="KW-1185">Reference proteome</keyword>
<dbReference type="Proteomes" id="UP000294933">
    <property type="component" value="Unassembled WGS sequence"/>
</dbReference>
<accession>A0A4Y7Q7Q1</accession>
<dbReference type="AlphaFoldDB" id="A0A4Y7Q7Q1"/>
<protein>
    <submittedName>
        <fullName evidence="1">Uncharacterized protein</fullName>
    </submittedName>
</protein>
<evidence type="ECO:0000313" key="2">
    <source>
        <dbReference type="Proteomes" id="UP000294933"/>
    </source>
</evidence>
<dbReference type="EMBL" id="ML170169">
    <property type="protein sequence ID" value="TDL23687.1"/>
    <property type="molecule type" value="Genomic_DNA"/>
</dbReference>
<dbReference type="OrthoDB" id="3212455at2759"/>
<name>A0A4Y7Q7Q1_9AGAM</name>
<sequence>MLYKGDVAVASVQGQVMVVQAAKSYSKRDQALDVYIYQPFGSRVFISPQTPLARISPRDIFTIFTASDGFRPTDLGMLELTQHAYAEFVELSSYNQHKIDAMWNQLKAKTIRL</sequence>
<proteinExistence type="predicted"/>
<evidence type="ECO:0000313" key="1">
    <source>
        <dbReference type="EMBL" id="TDL23687.1"/>
    </source>
</evidence>